<keyword evidence="4" id="KW-1185">Reference proteome</keyword>
<sequence length="266" mass="28506">MRVALGQFAVLPSWEDNLALCLAQIAEAKAGGARLVVLPEGILARDPSDPDHVLRTAQPLDGPFVSGLLPASEGIMLVFCVNVPDGSGRFHNTLVVMQDGLCVALYQKLHLYDAFAMQESRLIAPGHELPPVLTLDGMKIGFMTCYDVRFPEMARYLALAGADIIVVPAAWLRGPSKERHWELMLAARALENTCFVLGAGECGPQNIGNSMIIDPLGVVIAARGATPGLVFETLDPASLHKARQALPVLQNRRFAAPVLSPSPGEI</sequence>
<evidence type="ECO:0000313" key="3">
    <source>
        <dbReference type="EMBL" id="GGC20493.1"/>
    </source>
</evidence>
<keyword evidence="3" id="KW-0378">Hydrolase</keyword>
<protein>
    <submittedName>
        <fullName evidence="3">Hydrolase</fullName>
    </submittedName>
</protein>
<evidence type="ECO:0000259" key="2">
    <source>
        <dbReference type="PROSITE" id="PS50263"/>
    </source>
</evidence>
<organism evidence="3 4">
    <name type="scientific">Asaia siamensis</name>
    <dbReference type="NCBI Taxonomy" id="110479"/>
    <lineage>
        <taxon>Bacteria</taxon>
        <taxon>Pseudomonadati</taxon>
        <taxon>Pseudomonadota</taxon>
        <taxon>Alphaproteobacteria</taxon>
        <taxon>Acetobacterales</taxon>
        <taxon>Acetobacteraceae</taxon>
        <taxon>Asaia</taxon>
    </lineage>
</organism>
<evidence type="ECO:0000256" key="1">
    <source>
        <dbReference type="ARBA" id="ARBA00010613"/>
    </source>
</evidence>
<feature type="domain" description="CN hydrolase" evidence="2">
    <location>
        <begin position="1"/>
        <end position="236"/>
    </location>
</feature>
<dbReference type="Proteomes" id="UP000637769">
    <property type="component" value="Unassembled WGS sequence"/>
</dbReference>
<dbReference type="RefSeq" id="WP_188424753.1">
    <property type="nucleotide sequence ID" value="NZ_BMCH01000001.1"/>
</dbReference>
<dbReference type="CDD" id="cd07581">
    <property type="entry name" value="nitrilase_3"/>
    <property type="match status" value="1"/>
</dbReference>
<dbReference type="PROSITE" id="PS50263">
    <property type="entry name" value="CN_HYDROLASE"/>
    <property type="match status" value="1"/>
</dbReference>
<dbReference type="PANTHER" id="PTHR23088">
    <property type="entry name" value="NITRILASE-RELATED"/>
    <property type="match status" value="1"/>
</dbReference>
<dbReference type="PROSITE" id="PS01227">
    <property type="entry name" value="UPF0012"/>
    <property type="match status" value="1"/>
</dbReference>
<accession>A0ABQ1LBX0</accession>
<proteinExistence type="inferred from homology"/>
<dbReference type="InterPro" id="IPR036526">
    <property type="entry name" value="C-N_Hydrolase_sf"/>
</dbReference>
<dbReference type="Pfam" id="PF00795">
    <property type="entry name" value="CN_hydrolase"/>
    <property type="match status" value="1"/>
</dbReference>
<dbReference type="PANTHER" id="PTHR23088:SF27">
    <property type="entry name" value="DEAMINATED GLUTATHIONE AMIDASE"/>
    <property type="match status" value="1"/>
</dbReference>
<dbReference type="InterPro" id="IPR001110">
    <property type="entry name" value="UPF0012_CS"/>
</dbReference>
<comment type="similarity">
    <text evidence="1">Belongs to the carbon-nitrogen hydrolase superfamily. NIT1/NIT2 family.</text>
</comment>
<comment type="caution">
    <text evidence="3">The sequence shown here is derived from an EMBL/GenBank/DDBJ whole genome shotgun (WGS) entry which is preliminary data.</text>
</comment>
<name>A0ABQ1LBX0_9PROT</name>
<dbReference type="EMBL" id="BMCH01000001">
    <property type="protein sequence ID" value="GGC20493.1"/>
    <property type="molecule type" value="Genomic_DNA"/>
</dbReference>
<dbReference type="NCBIfam" id="NF033621">
    <property type="entry name" value="de_GSH_amidase"/>
    <property type="match status" value="1"/>
</dbReference>
<dbReference type="GO" id="GO:0016787">
    <property type="term" value="F:hydrolase activity"/>
    <property type="evidence" value="ECO:0007669"/>
    <property type="project" value="UniProtKB-KW"/>
</dbReference>
<dbReference type="SUPFAM" id="SSF56317">
    <property type="entry name" value="Carbon-nitrogen hydrolase"/>
    <property type="match status" value="1"/>
</dbReference>
<dbReference type="InterPro" id="IPR047999">
    <property type="entry name" value="De_GSH_amidase"/>
</dbReference>
<dbReference type="Gene3D" id="3.60.110.10">
    <property type="entry name" value="Carbon-nitrogen hydrolase"/>
    <property type="match status" value="1"/>
</dbReference>
<reference evidence="4" key="1">
    <citation type="journal article" date="2019" name="Int. J. Syst. Evol. Microbiol.">
        <title>The Global Catalogue of Microorganisms (GCM) 10K type strain sequencing project: providing services to taxonomists for standard genome sequencing and annotation.</title>
        <authorList>
            <consortium name="The Broad Institute Genomics Platform"/>
            <consortium name="The Broad Institute Genome Sequencing Center for Infectious Disease"/>
            <person name="Wu L."/>
            <person name="Ma J."/>
        </authorList>
    </citation>
    <scope>NUCLEOTIDE SEQUENCE [LARGE SCALE GENOMIC DNA]</scope>
    <source>
        <strain evidence="4">CCM 7132</strain>
    </source>
</reference>
<gene>
    <name evidence="3" type="ORF">GCM10007207_02180</name>
</gene>
<dbReference type="InterPro" id="IPR003010">
    <property type="entry name" value="C-N_Hydrolase"/>
</dbReference>
<evidence type="ECO:0000313" key="4">
    <source>
        <dbReference type="Proteomes" id="UP000637769"/>
    </source>
</evidence>